<protein>
    <submittedName>
        <fullName evidence="3">Glycosyltransferase family 1 protein</fullName>
    </submittedName>
</protein>
<gene>
    <name evidence="3" type="ORF">NUTIK01_12130</name>
</gene>
<evidence type="ECO:0000313" key="3">
    <source>
        <dbReference type="EMBL" id="GMM60436.1"/>
    </source>
</evidence>
<dbReference type="Gene3D" id="3.40.50.2000">
    <property type="entry name" value="Glycogen Phosphorylase B"/>
    <property type="match status" value="2"/>
</dbReference>
<dbReference type="InterPro" id="IPR001296">
    <property type="entry name" value="Glyco_trans_1"/>
</dbReference>
<dbReference type="SUPFAM" id="SSF53756">
    <property type="entry name" value="UDP-Glycosyltransferase/glycogen phosphorylase"/>
    <property type="match status" value="1"/>
</dbReference>
<evidence type="ECO:0000259" key="2">
    <source>
        <dbReference type="Pfam" id="PF13439"/>
    </source>
</evidence>
<keyword evidence="4" id="KW-1185">Reference proteome</keyword>
<name>A0ABQ6P6J9_9SPHN</name>
<reference evidence="3 4" key="1">
    <citation type="submission" date="2023-06" db="EMBL/GenBank/DDBJ databases">
        <title>Draft genome sequence of Novosphingobium sp. strain IK01.</title>
        <authorList>
            <person name="Hatamoto M."/>
            <person name="Ikarashi T."/>
            <person name="Yamaguchi T."/>
        </authorList>
    </citation>
    <scope>NUCLEOTIDE SEQUENCE [LARGE SCALE GENOMIC DNA]</scope>
    <source>
        <strain evidence="3 4">IK01</strain>
    </source>
</reference>
<dbReference type="InterPro" id="IPR050194">
    <property type="entry name" value="Glycosyltransferase_grp1"/>
</dbReference>
<proteinExistence type="predicted"/>
<feature type="domain" description="Glycosyltransferase subfamily 4-like N-terminal" evidence="2">
    <location>
        <begin position="15"/>
        <end position="186"/>
    </location>
</feature>
<organism evidence="3 4">
    <name type="scientific">Novosphingobium pituita</name>
    <dbReference type="NCBI Taxonomy" id="3056842"/>
    <lineage>
        <taxon>Bacteria</taxon>
        <taxon>Pseudomonadati</taxon>
        <taxon>Pseudomonadota</taxon>
        <taxon>Alphaproteobacteria</taxon>
        <taxon>Sphingomonadales</taxon>
        <taxon>Sphingomonadaceae</taxon>
        <taxon>Novosphingobium</taxon>
    </lineage>
</organism>
<dbReference type="Pfam" id="PF13439">
    <property type="entry name" value="Glyco_transf_4"/>
    <property type="match status" value="1"/>
</dbReference>
<dbReference type="Proteomes" id="UP001187221">
    <property type="component" value="Unassembled WGS sequence"/>
</dbReference>
<feature type="domain" description="Glycosyl transferase family 1" evidence="1">
    <location>
        <begin position="208"/>
        <end position="347"/>
    </location>
</feature>
<comment type="caution">
    <text evidence="3">The sequence shown here is derived from an EMBL/GenBank/DDBJ whole genome shotgun (WGS) entry which is preliminary data.</text>
</comment>
<dbReference type="PANTHER" id="PTHR45947:SF3">
    <property type="entry name" value="SULFOQUINOVOSYL TRANSFERASE SQD2"/>
    <property type="match status" value="1"/>
</dbReference>
<dbReference type="InterPro" id="IPR028098">
    <property type="entry name" value="Glyco_trans_4-like_N"/>
</dbReference>
<evidence type="ECO:0000313" key="4">
    <source>
        <dbReference type="Proteomes" id="UP001187221"/>
    </source>
</evidence>
<dbReference type="Pfam" id="PF00534">
    <property type="entry name" value="Glycos_transf_1"/>
    <property type="match status" value="1"/>
</dbReference>
<dbReference type="PANTHER" id="PTHR45947">
    <property type="entry name" value="SULFOQUINOVOSYL TRANSFERASE SQD2"/>
    <property type="match status" value="1"/>
</dbReference>
<dbReference type="EMBL" id="BTFW01000001">
    <property type="protein sequence ID" value="GMM60436.1"/>
    <property type="molecule type" value="Genomic_DNA"/>
</dbReference>
<sequence>MKLVDVSAFYAPKGGGVRTYVERKLKAGEALGHNVTVIAPGEDDRIEQRGPRSKIVWLKSKLFPLDFNYRWFSDIPALYDALDAEDPDFVEVSSPWRSASVVADWPGKAPRALIMHADPLSAYAYYYLDPVATRTTIDSVFERYWRHLRRLDERCAMIVSASTSLSQRLIAGGLKHVVTNPMGVDPGIFSPDLRDPALRKGLLELCELPETATLLLGVGRFSTEKRWPMVVDAVASAGHHHAVGLVLAGQGRSRKVIERRIGENPHIRVLAPITKRDELARVMASADALLHGCEAETFCIVAAEARASGLPLITPDEGGASDQARASNGWIYESAHAASAAQAVADYCLAREAGRDGPRAHVPPPRTMDDHFRELFASYEAVLAGERQAA</sequence>
<evidence type="ECO:0000259" key="1">
    <source>
        <dbReference type="Pfam" id="PF00534"/>
    </source>
</evidence>
<accession>A0ABQ6P6J9</accession>
<dbReference type="RefSeq" id="WP_317974233.1">
    <property type="nucleotide sequence ID" value="NZ_BTFW01000001.1"/>
</dbReference>